<feature type="compositionally biased region" description="Low complexity" evidence="1">
    <location>
        <begin position="242"/>
        <end position="251"/>
    </location>
</feature>
<dbReference type="InterPro" id="IPR052407">
    <property type="entry name" value="BTB_POZ_domain_cont_9"/>
</dbReference>
<dbReference type="InterPro" id="IPR000210">
    <property type="entry name" value="BTB/POZ_dom"/>
</dbReference>
<dbReference type="RefSeq" id="XP_051072549.1">
    <property type="nucleotide sequence ID" value="XM_051212370.1"/>
</dbReference>
<reference evidence="4" key="1">
    <citation type="journal article" date="2012" name="Nat. Genet.">
        <title>Whole-genome sequence of Schistosoma haematobium.</title>
        <authorList>
            <person name="Young N.D."/>
            <person name="Jex A.R."/>
            <person name="Li B."/>
            <person name="Liu S."/>
            <person name="Yang L."/>
            <person name="Xiong Z."/>
            <person name="Li Y."/>
            <person name="Cantacessi C."/>
            <person name="Hall R.S."/>
            <person name="Xu X."/>
            <person name="Chen F."/>
            <person name="Wu X."/>
            <person name="Zerlotini A."/>
            <person name="Oliveira G."/>
            <person name="Hofmann A."/>
            <person name="Zhang G."/>
            <person name="Fang X."/>
            <person name="Kang Y."/>
            <person name="Campbell B.E."/>
            <person name="Loukas A."/>
            <person name="Ranganathan S."/>
            <person name="Rollinson D."/>
            <person name="Rinaldi G."/>
            <person name="Brindley P.J."/>
            <person name="Yang H."/>
            <person name="Wang J."/>
            <person name="Wang J."/>
            <person name="Gasser R.B."/>
        </authorList>
    </citation>
    <scope>NUCLEOTIDE SEQUENCE [LARGE SCALE GENOMIC DNA]</scope>
</reference>
<dbReference type="SMART" id="SM00225">
    <property type="entry name" value="BTB"/>
    <property type="match status" value="1"/>
</dbReference>
<gene>
    <name evidence="3" type="primary">BTBD9</name>
    <name evidence="3" type="ORF">MS3_00004450</name>
    <name evidence="4" type="ORF">MS3_03028</name>
</gene>
<organism evidence="4">
    <name type="scientific">Schistosoma haematobium</name>
    <name type="common">Blood fluke</name>
    <dbReference type="NCBI Taxonomy" id="6185"/>
    <lineage>
        <taxon>Eukaryota</taxon>
        <taxon>Metazoa</taxon>
        <taxon>Spiralia</taxon>
        <taxon>Lophotrochozoa</taxon>
        <taxon>Platyhelminthes</taxon>
        <taxon>Trematoda</taxon>
        <taxon>Digenea</taxon>
        <taxon>Strigeidida</taxon>
        <taxon>Schistosomatoidea</taxon>
        <taxon>Schistosomatidae</taxon>
        <taxon>Schistosoma</taxon>
    </lineage>
</organism>
<evidence type="ECO:0000313" key="3">
    <source>
        <dbReference type="EMBL" id="KAH9592569.1"/>
    </source>
</evidence>
<dbReference type="Gene3D" id="1.25.40.420">
    <property type="match status" value="1"/>
</dbReference>
<dbReference type="Gene3D" id="2.60.120.260">
    <property type="entry name" value="Galactose-binding domain-like"/>
    <property type="match status" value="2"/>
</dbReference>
<accession>A0A095BZZ4</accession>
<feature type="region of interest" description="Disordered" evidence="1">
    <location>
        <begin position="236"/>
        <end position="307"/>
    </location>
</feature>
<dbReference type="InterPro" id="IPR000421">
    <property type="entry name" value="FA58C"/>
</dbReference>
<dbReference type="SUPFAM" id="SSF54695">
    <property type="entry name" value="POZ domain"/>
    <property type="match status" value="1"/>
</dbReference>
<dbReference type="GO" id="GO:0050804">
    <property type="term" value="P:modulation of chemical synaptic transmission"/>
    <property type="evidence" value="ECO:0007669"/>
    <property type="project" value="TreeGrafter"/>
</dbReference>
<dbReference type="Pfam" id="PF00754">
    <property type="entry name" value="F5_F8_type_C"/>
    <property type="match status" value="1"/>
</dbReference>
<dbReference type="AlphaFoldDB" id="A0A095BZZ4"/>
<dbReference type="CTD" id="114781"/>
<dbReference type="CDD" id="cd18287">
    <property type="entry name" value="BTB_POZ_BTBD9"/>
    <property type="match status" value="1"/>
</dbReference>
<evidence type="ECO:0000259" key="2">
    <source>
        <dbReference type="PROSITE" id="PS50097"/>
    </source>
</evidence>
<keyword evidence="5" id="KW-1185">Reference proteome</keyword>
<dbReference type="SMART" id="SM00875">
    <property type="entry name" value="BACK"/>
    <property type="match status" value="1"/>
</dbReference>
<name>A0A095BZZ4_SCHHA</name>
<dbReference type="EMBL" id="KL250635">
    <property type="protein sequence ID" value="KGB34793.1"/>
    <property type="molecule type" value="Genomic_DNA"/>
</dbReference>
<dbReference type="GeneID" id="75577233"/>
<dbReference type="GO" id="GO:0005737">
    <property type="term" value="C:cytoplasm"/>
    <property type="evidence" value="ECO:0007669"/>
    <property type="project" value="TreeGrafter"/>
</dbReference>
<dbReference type="InterPro" id="IPR008979">
    <property type="entry name" value="Galactose-bd-like_sf"/>
</dbReference>
<dbReference type="Pfam" id="PF00651">
    <property type="entry name" value="BTB"/>
    <property type="match status" value="1"/>
</dbReference>
<evidence type="ECO:0000256" key="1">
    <source>
        <dbReference type="SAM" id="MobiDB-lite"/>
    </source>
</evidence>
<dbReference type="OrthoDB" id="9997739at2759"/>
<dbReference type="PROSITE" id="PS50097">
    <property type="entry name" value="BTB"/>
    <property type="match status" value="1"/>
</dbReference>
<dbReference type="PANTHER" id="PTHR46306">
    <property type="entry name" value="BTB/POZ DOMAIN-CONTAINING PROTEIN 9"/>
    <property type="match status" value="1"/>
</dbReference>
<reference evidence="3" key="2">
    <citation type="journal article" date="2019" name="Gigascience">
        <title>High-quality Schistosoma haematobium genome achieved by single-molecule and long-range sequencing.</title>
        <authorList>
            <person name="Stroehlein A.J."/>
            <person name="Korhonen P.K."/>
            <person name="Chong T.M."/>
            <person name="Lim Y.L."/>
            <person name="Chan K.G."/>
            <person name="Webster B."/>
            <person name="Rollinson D."/>
            <person name="Brindley P.J."/>
            <person name="Gasser R.B."/>
            <person name="Young N.D."/>
        </authorList>
    </citation>
    <scope>NUCLEOTIDE SEQUENCE</scope>
</reference>
<dbReference type="Proteomes" id="UP000471633">
    <property type="component" value="Unassembled WGS sequence"/>
</dbReference>
<evidence type="ECO:0000313" key="4">
    <source>
        <dbReference type="EMBL" id="KGB34793.1"/>
    </source>
</evidence>
<dbReference type="EMBL" id="AMPZ03000002">
    <property type="protein sequence ID" value="KAH9592569.1"/>
    <property type="molecule type" value="Genomic_DNA"/>
</dbReference>
<sequence length="995" mass="112996">MFDQALTRSGVPFTSTVHEDPLVYGINHSKEIIPCISQLYRNEAFSDVILVVQNTRFPAHRAILAARSEYFRALFYGGLAESSSPVVYLNDINVVAFKNILQYIYTGQMKLTKPKLTLSILCLAHQYNFRSLETVISTYLTHSLSVKNVWCIYDMAVMYNLDDLITACLRFLDCLAPAPLYNPRFLRLSQSSVERLLSRDSFCASEIEIFRAVCSWLQNSKESNCRTSQTLHLSNTPVITADNNGNNDSNNMAEQTSLSTEKKEPNISCLAENNTKTIPSLSSPSHMEKSPSITDAENDEQSSANDCMTTTSEKSRCTHMMHQCVRFELMSLTELLTEVRSSKLVSSEELLDAINRQTNCPTELPHRGWLLPGVNLASPRFGCSLIAGENGTYPHFFVEHSLDSDELNVNKLDIESLKISEDVSSNIDYSERNVIPGDANDDSDIIEDDDTDEEQDEIHCRSHHFQQQNNDKTQAPTMDMMSDISGHLLSRHHDHVQLPRSSLPESVVWGINHTVNNNSWSSLHYPDNNQVWSSNAQDHIQHNGLNVTPFDGTSILNTPTTPRTTNCVNDNKPARWIQPSTRRRVSQHKPPPPHSEYDVVRHSLNDPNANIIIRLGKPSIVNTIRMQLWDQDLRSYSYIIDVSLDQSTWHRIVDYQNYMCRSWQTLYFPSRVIHFIRITGTRNTFNRTFHLITFRCFYSEKVFQQIDGFMVPTFNVANVDHGATVLEGVSRNRNALIDGNIRMYDWNSGYTCHQLGNGAIVVQLAQPFLLRSMRFLLWDLDSRTYSYSVYISNDRVDWKLIRDASTEPCRSWQIIKFPLQLVTFIRVVGSYNTANDVFHLVHLECPYPPAQTTEDIVQANFVKISNPPPMNTTIDRSNNQEIVTHSTPTTVVVVVTQPNSTNDSSNHMNESHSIINSNDSSIINTITSSEHLLLNSSGNIRPISNIPNTSNDQLNDEAISLNNNNDRSLHSTNMTIIHTDYDLLPDLSHHSFHPT</sequence>
<feature type="compositionally biased region" description="Polar residues" evidence="1">
    <location>
        <begin position="271"/>
        <end position="307"/>
    </location>
</feature>
<reference evidence="3" key="4">
    <citation type="journal article" date="2022" name="PLoS Pathog.">
        <title>Chromosome-level genome of Schistosoma haematobium underpins genome-wide explorations of molecular variation.</title>
        <authorList>
            <person name="Stroehlein A.J."/>
            <person name="Korhonen P.K."/>
            <person name="Lee V.V."/>
            <person name="Ralph S.A."/>
            <person name="Mentink-Kane M."/>
            <person name="You H."/>
            <person name="McManus D.P."/>
            <person name="Tchuente L.T."/>
            <person name="Stothard J.R."/>
            <person name="Kaur P."/>
            <person name="Dudchenko O."/>
            <person name="Aiden E.L."/>
            <person name="Yang B."/>
            <person name="Yang H."/>
            <person name="Emery A.M."/>
            <person name="Webster B.L."/>
            <person name="Brindley P.J."/>
            <person name="Rollinson D."/>
            <person name="Chang B.C.H."/>
            <person name="Gasser R.B."/>
            <person name="Young N.D."/>
        </authorList>
    </citation>
    <scope>NUCLEOTIDE SEQUENCE</scope>
</reference>
<dbReference type="PANTHER" id="PTHR46306:SF1">
    <property type="entry name" value="BTB_POZ DOMAIN-CONTAINING PROTEIN 9"/>
    <property type="match status" value="1"/>
</dbReference>
<feature type="domain" description="BTB" evidence="2">
    <location>
        <begin position="46"/>
        <end position="113"/>
    </location>
</feature>
<dbReference type="Pfam" id="PF07707">
    <property type="entry name" value="BACK"/>
    <property type="match status" value="1"/>
</dbReference>
<dbReference type="InterPro" id="IPR011705">
    <property type="entry name" value="BACK"/>
</dbReference>
<dbReference type="STRING" id="6185.A0A095BZZ4"/>
<proteinExistence type="predicted"/>
<dbReference type="SUPFAM" id="SSF49785">
    <property type="entry name" value="Galactose-binding domain-like"/>
    <property type="match status" value="2"/>
</dbReference>
<dbReference type="KEGG" id="shx:MS3_00004450"/>
<reference evidence="3" key="3">
    <citation type="submission" date="2021-06" db="EMBL/GenBank/DDBJ databases">
        <title>Chromosome-level genome assembly for S. haematobium.</title>
        <authorList>
            <person name="Stroehlein A.J."/>
        </authorList>
    </citation>
    <scope>NUCLEOTIDE SEQUENCE</scope>
</reference>
<dbReference type="InterPro" id="IPR011333">
    <property type="entry name" value="SKP1/BTB/POZ_sf"/>
</dbReference>
<dbReference type="Gene3D" id="3.30.710.10">
    <property type="entry name" value="Potassium Channel Kv1.1, Chain A"/>
    <property type="match status" value="1"/>
</dbReference>
<protein>
    <submittedName>
        <fullName evidence="4">BTB/POZ domain-containing protein 9</fullName>
    </submittedName>
</protein>
<evidence type="ECO:0000313" key="5">
    <source>
        <dbReference type="Proteomes" id="UP000471633"/>
    </source>
</evidence>
<dbReference type="GO" id="GO:0048512">
    <property type="term" value="P:circadian behavior"/>
    <property type="evidence" value="ECO:0007669"/>
    <property type="project" value="TreeGrafter"/>
</dbReference>
<dbReference type="GO" id="GO:0008344">
    <property type="term" value="P:adult locomotory behavior"/>
    <property type="evidence" value="ECO:0007669"/>
    <property type="project" value="TreeGrafter"/>
</dbReference>